<evidence type="ECO:0000259" key="10">
    <source>
        <dbReference type="PROSITE" id="PS51846"/>
    </source>
</evidence>
<evidence type="ECO:0000256" key="6">
    <source>
        <dbReference type="PROSITE-ProRule" id="PRU00703"/>
    </source>
</evidence>
<feature type="transmembrane region" description="Helical" evidence="8">
    <location>
        <begin position="113"/>
        <end position="132"/>
    </location>
</feature>
<feature type="transmembrane region" description="Helical" evidence="8">
    <location>
        <begin position="83"/>
        <end position="101"/>
    </location>
</feature>
<dbReference type="PROSITE" id="PS51371">
    <property type="entry name" value="CBS"/>
    <property type="match status" value="1"/>
</dbReference>
<dbReference type="InterPro" id="IPR000644">
    <property type="entry name" value="CBS_dom"/>
</dbReference>
<comment type="caution">
    <text evidence="11">The sequence shown here is derived from an EMBL/GenBank/DDBJ whole genome shotgun (WGS) entry which is preliminary data.</text>
</comment>
<organism evidence="11 12">
    <name type="scientific">Candidatus Uhrbacteria bacterium CG_4_9_14_3_um_filter_50_9</name>
    <dbReference type="NCBI Taxonomy" id="1975035"/>
    <lineage>
        <taxon>Bacteria</taxon>
        <taxon>Candidatus Uhriibacteriota</taxon>
    </lineage>
</organism>
<evidence type="ECO:0000256" key="1">
    <source>
        <dbReference type="ARBA" id="ARBA00004141"/>
    </source>
</evidence>
<protein>
    <recommendedName>
        <fullName evidence="13">HlyC/CorC family transporter</fullName>
    </recommendedName>
</protein>
<keyword evidence="3" id="KW-0677">Repeat</keyword>
<dbReference type="InterPro" id="IPR044751">
    <property type="entry name" value="Ion_transp-like_CBS"/>
</dbReference>
<keyword evidence="5 7" id="KW-0472">Membrane</keyword>
<evidence type="ECO:0000313" key="11">
    <source>
        <dbReference type="EMBL" id="PJA45515.1"/>
    </source>
</evidence>
<dbReference type="Gene3D" id="3.10.580.10">
    <property type="entry name" value="CBS-domain"/>
    <property type="match status" value="1"/>
</dbReference>
<dbReference type="InterPro" id="IPR002550">
    <property type="entry name" value="CNNM"/>
</dbReference>
<feature type="transmembrane region" description="Helical" evidence="8">
    <location>
        <begin position="57"/>
        <end position="77"/>
    </location>
</feature>
<keyword evidence="4 7" id="KW-1133">Transmembrane helix</keyword>
<evidence type="ECO:0000256" key="7">
    <source>
        <dbReference type="PROSITE-ProRule" id="PRU01193"/>
    </source>
</evidence>
<name>A0A2M7XCB1_9BACT</name>
<dbReference type="EMBL" id="PFWU01000032">
    <property type="protein sequence ID" value="PJA45515.1"/>
    <property type="molecule type" value="Genomic_DNA"/>
</dbReference>
<dbReference type="CDD" id="cd04590">
    <property type="entry name" value="CBS_pair_CorC_HlyC_assoc"/>
    <property type="match status" value="1"/>
</dbReference>
<dbReference type="Proteomes" id="UP000229385">
    <property type="component" value="Unassembled WGS sequence"/>
</dbReference>
<dbReference type="Pfam" id="PF01595">
    <property type="entry name" value="CNNM"/>
    <property type="match status" value="1"/>
</dbReference>
<evidence type="ECO:0008006" key="13">
    <source>
        <dbReference type="Google" id="ProtNLM"/>
    </source>
</evidence>
<proteinExistence type="predicted"/>
<dbReference type="SUPFAM" id="SSF54631">
    <property type="entry name" value="CBS-domain pair"/>
    <property type="match status" value="1"/>
</dbReference>
<feature type="domain" description="CNNM transmembrane" evidence="10">
    <location>
        <begin position="1"/>
        <end position="175"/>
    </location>
</feature>
<evidence type="ECO:0000256" key="4">
    <source>
        <dbReference type="ARBA" id="ARBA00022989"/>
    </source>
</evidence>
<feature type="transmembrane region" description="Helical" evidence="8">
    <location>
        <begin position="6"/>
        <end position="29"/>
    </location>
</feature>
<reference evidence="12" key="1">
    <citation type="submission" date="2017-09" db="EMBL/GenBank/DDBJ databases">
        <title>Depth-based differentiation of microbial function through sediment-hosted aquifers and enrichment of novel symbionts in the deep terrestrial subsurface.</title>
        <authorList>
            <person name="Probst A.J."/>
            <person name="Ladd B."/>
            <person name="Jarett J.K."/>
            <person name="Geller-Mcgrath D.E."/>
            <person name="Sieber C.M.K."/>
            <person name="Emerson J.B."/>
            <person name="Anantharaman K."/>
            <person name="Thomas B.C."/>
            <person name="Malmstrom R."/>
            <person name="Stieglmeier M."/>
            <person name="Klingl A."/>
            <person name="Woyke T."/>
            <person name="Ryan C.M."/>
            <person name="Banfield J.F."/>
        </authorList>
    </citation>
    <scope>NUCLEOTIDE SEQUENCE [LARGE SCALE GENOMIC DNA]</scope>
</reference>
<feature type="domain" description="CBS" evidence="9">
    <location>
        <begin position="259"/>
        <end position="318"/>
    </location>
</feature>
<evidence type="ECO:0000259" key="9">
    <source>
        <dbReference type="PROSITE" id="PS51371"/>
    </source>
</evidence>
<sequence>MDPYIGLSLFTLIAFSALFSGLTLGLYSLDKTELERKTQLGDKRAERVFRIRKRGNLLLVSLLLGNVAVNSAASIILGSVASGVVAGFVATGLIVIFGEIIPQAVCARYAMIVGYKTAWLVELIMFILYPVAKPLAWVLDNVLGEELRTIWSKRELEHIIRMHEDDPRSNVDEDEERILLGALRFSDKTAEQVMTPKKDMFEIQKKTVLDQRQLHQIREIGFTRIPVYARDKNDIVGILYAKDLIGVDPDNQETVEKMMRTYQMIHVSPNRRLDSLLNMMIVRHAHMAMVREKSGRLLGIVTMEDVVEEIIGREIIDEDDDVI</sequence>
<dbReference type="PANTHER" id="PTHR12064">
    <property type="entry name" value="METAL TRANSPORTER CNNM"/>
    <property type="match status" value="1"/>
</dbReference>
<dbReference type="AlphaFoldDB" id="A0A2M7XCB1"/>
<dbReference type="InterPro" id="IPR045095">
    <property type="entry name" value="ACDP"/>
</dbReference>
<dbReference type="PANTHER" id="PTHR12064:SF94">
    <property type="entry name" value="UNEXTENDED PROTEIN"/>
    <property type="match status" value="1"/>
</dbReference>
<evidence type="ECO:0000256" key="3">
    <source>
        <dbReference type="ARBA" id="ARBA00022737"/>
    </source>
</evidence>
<evidence type="ECO:0000256" key="5">
    <source>
        <dbReference type="ARBA" id="ARBA00023136"/>
    </source>
</evidence>
<dbReference type="PROSITE" id="PS51846">
    <property type="entry name" value="CNNM"/>
    <property type="match status" value="1"/>
</dbReference>
<evidence type="ECO:0000313" key="12">
    <source>
        <dbReference type="Proteomes" id="UP000229385"/>
    </source>
</evidence>
<evidence type="ECO:0000256" key="2">
    <source>
        <dbReference type="ARBA" id="ARBA00022692"/>
    </source>
</evidence>
<dbReference type="InterPro" id="IPR046342">
    <property type="entry name" value="CBS_dom_sf"/>
</dbReference>
<keyword evidence="6" id="KW-0129">CBS domain</keyword>
<dbReference type="GO" id="GO:0010960">
    <property type="term" value="P:magnesium ion homeostasis"/>
    <property type="evidence" value="ECO:0007669"/>
    <property type="project" value="InterPro"/>
</dbReference>
<dbReference type="GO" id="GO:0016020">
    <property type="term" value="C:membrane"/>
    <property type="evidence" value="ECO:0007669"/>
    <property type="project" value="UniProtKB-SubCell"/>
</dbReference>
<dbReference type="Pfam" id="PF00571">
    <property type="entry name" value="CBS"/>
    <property type="match status" value="1"/>
</dbReference>
<gene>
    <name evidence="11" type="ORF">CO174_02835</name>
</gene>
<evidence type="ECO:0000256" key="8">
    <source>
        <dbReference type="SAM" id="Phobius"/>
    </source>
</evidence>
<keyword evidence="2 7" id="KW-0812">Transmembrane</keyword>
<comment type="subcellular location">
    <subcellularLocation>
        <location evidence="1">Membrane</location>
        <topology evidence="1">Multi-pass membrane protein</topology>
    </subcellularLocation>
</comment>
<accession>A0A2M7XCB1</accession>